<dbReference type="Proteomes" id="UP000562984">
    <property type="component" value="Unassembled WGS sequence"/>
</dbReference>
<evidence type="ECO:0000313" key="10">
    <source>
        <dbReference type="Proteomes" id="UP000562984"/>
    </source>
</evidence>
<comment type="subcellular location">
    <subcellularLocation>
        <location evidence="1 7">Cell membrane</location>
        <topology evidence="1 7">Multi-pass membrane protein</topology>
    </subcellularLocation>
</comment>
<evidence type="ECO:0000256" key="1">
    <source>
        <dbReference type="ARBA" id="ARBA00004651"/>
    </source>
</evidence>
<dbReference type="EMBL" id="JABEND010000007">
    <property type="protein sequence ID" value="NNG36668.1"/>
    <property type="molecule type" value="Genomic_DNA"/>
</dbReference>
<feature type="transmembrane region" description="Helical" evidence="7">
    <location>
        <begin position="20"/>
        <end position="40"/>
    </location>
</feature>
<dbReference type="AlphaFoldDB" id="A0A849AC10"/>
<protein>
    <submittedName>
        <fullName evidence="9">Sugar ABC transporter permease</fullName>
    </submittedName>
</protein>
<dbReference type="InterPro" id="IPR035906">
    <property type="entry name" value="MetI-like_sf"/>
</dbReference>
<evidence type="ECO:0000256" key="3">
    <source>
        <dbReference type="ARBA" id="ARBA00022475"/>
    </source>
</evidence>
<dbReference type="GO" id="GO:0005886">
    <property type="term" value="C:plasma membrane"/>
    <property type="evidence" value="ECO:0007669"/>
    <property type="project" value="UniProtKB-SubCell"/>
</dbReference>
<gene>
    <name evidence="9" type="ORF">HKD39_13300</name>
</gene>
<evidence type="ECO:0000256" key="7">
    <source>
        <dbReference type="RuleBase" id="RU363032"/>
    </source>
</evidence>
<feature type="transmembrane region" description="Helical" evidence="7">
    <location>
        <begin position="202"/>
        <end position="224"/>
    </location>
</feature>
<feature type="transmembrane region" description="Helical" evidence="7">
    <location>
        <begin position="112"/>
        <end position="132"/>
    </location>
</feature>
<sequence>MDWLHDMIFQPQSTVQKIVVMIFAMALFVALVALIMWLIGRPRVPTWLVFLGFAGPVLIAVSLGLIYPFIRTVLDSFHQFNSVGQAVGWNGLDNYTSYFSGQGNRRMLINTVLWLFLVPILATGLGLVYATLVDRVRGEKFAKALVFLPMAISMVAAGIAWRYIYYQPAPKGDSQIGLLNFLWSLVGGEPTNWLIKYPQGTFAMIIVMVWIQTGFAMTVLSAAIKAVPDDIVEAARIDGASGWKLFTKITVPSIRTTLVVVVTTVAIAALKSFDVVFTMGSNLPSNDILASAFYNAQSTLNYGKAGAAAVLIFILVIPVIAYNVLQMRKADSYR</sequence>
<evidence type="ECO:0000256" key="6">
    <source>
        <dbReference type="ARBA" id="ARBA00023136"/>
    </source>
</evidence>
<dbReference type="PROSITE" id="PS50928">
    <property type="entry name" value="ABC_TM1"/>
    <property type="match status" value="1"/>
</dbReference>
<reference evidence="9 10" key="1">
    <citation type="submission" date="2020-05" db="EMBL/GenBank/DDBJ databases">
        <title>Nakamurella sp. DB0629 isolated from air conditioner.</title>
        <authorList>
            <person name="Kim D.H."/>
            <person name="Kim D.-U."/>
        </authorList>
    </citation>
    <scope>NUCLEOTIDE SEQUENCE [LARGE SCALE GENOMIC DNA]</scope>
    <source>
        <strain evidence="9 10">DB0629</strain>
    </source>
</reference>
<comment type="similarity">
    <text evidence="7">Belongs to the binding-protein-dependent transport system permease family.</text>
</comment>
<keyword evidence="6 7" id="KW-0472">Membrane</keyword>
<dbReference type="InterPro" id="IPR050809">
    <property type="entry name" value="UgpAE/MalFG_permease"/>
</dbReference>
<accession>A0A849AC10</accession>
<keyword evidence="3" id="KW-1003">Cell membrane</keyword>
<keyword evidence="10" id="KW-1185">Reference proteome</keyword>
<dbReference type="InterPro" id="IPR000515">
    <property type="entry name" value="MetI-like"/>
</dbReference>
<dbReference type="CDD" id="cd06261">
    <property type="entry name" value="TM_PBP2"/>
    <property type="match status" value="1"/>
</dbReference>
<feature type="transmembrane region" description="Helical" evidence="7">
    <location>
        <begin position="144"/>
        <end position="164"/>
    </location>
</feature>
<dbReference type="Pfam" id="PF00528">
    <property type="entry name" value="BPD_transp_1"/>
    <property type="match status" value="1"/>
</dbReference>
<feature type="domain" description="ABC transmembrane type-1" evidence="8">
    <location>
        <begin position="108"/>
        <end position="326"/>
    </location>
</feature>
<proteinExistence type="inferred from homology"/>
<feature type="transmembrane region" description="Helical" evidence="7">
    <location>
        <begin position="47"/>
        <end position="70"/>
    </location>
</feature>
<dbReference type="RefSeq" id="WP_171200354.1">
    <property type="nucleotide sequence ID" value="NZ_JABEND010000007.1"/>
</dbReference>
<dbReference type="PANTHER" id="PTHR43227:SF8">
    <property type="entry name" value="DIACETYLCHITOBIOSE UPTAKE SYSTEM PERMEASE PROTEIN DASB"/>
    <property type="match status" value="1"/>
</dbReference>
<dbReference type="Gene3D" id="1.10.3720.10">
    <property type="entry name" value="MetI-like"/>
    <property type="match status" value="1"/>
</dbReference>
<organism evidence="9 10">
    <name type="scientific">Nakamurella aerolata</name>
    <dbReference type="NCBI Taxonomy" id="1656892"/>
    <lineage>
        <taxon>Bacteria</taxon>
        <taxon>Bacillati</taxon>
        <taxon>Actinomycetota</taxon>
        <taxon>Actinomycetes</taxon>
        <taxon>Nakamurellales</taxon>
        <taxon>Nakamurellaceae</taxon>
        <taxon>Nakamurella</taxon>
    </lineage>
</organism>
<keyword evidence="2 7" id="KW-0813">Transport</keyword>
<evidence type="ECO:0000256" key="4">
    <source>
        <dbReference type="ARBA" id="ARBA00022692"/>
    </source>
</evidence>
<dbReference type="SUPFAM" id="SSF161098">
    <property type="entry name" value="MetI-like"/>
    <property type="match status" value="1"/>
</dbReference>
<comment type="caution">
    <text evidence="9">The sequence shown here is derived from an EMBL/GenBank/DDBJ whole genome shotgun (WGS) entry which is preliminary data.</text>
</comment>
<evidence type="ECO:0000256" key="2">
    <source>
        <dbReference type="ARBA" id="ARBA00022448"/>
    </source>
</evidence>
<keyword evidence="5 7" id="KW-1133">Transmembrane helix</keyword>
<evidence type="ECO:0000313" key="9">
    <source>
        <dbReference type="EMBL" id="NNG36668.1"/>
    </source>
</evidence>
<dbReference type="GO" id="GO:0055085">
    <property type="term" value="P:transmembrane transport"/>
    <property type="evidence" value="ECO:0007669"/>
    <property type="project" value="InterPro"/>
</dbReference>
<feature type="transmembrane region" description="Helical" evidence="7">
    <location>
        <begin position="305"/>
        <end position="325"/>
    </location>
</feature>
<dbReference type="PANTHER" id="PTHR43227">
    <property type="entry name" value="BLL4140 PROTEIN"/>
    <property type="match status" value="1"/>
</dbReference>
<evidence type="ECO:0000259" key="8">
    <source>
        <dbReference type="PROSITE" id="PS50928"/>
    </source>
</evidence>
<feature type="transmembrane region" description="Helical" evidence="7">
    <location>
        <begin position="245"/>
        <end position="270"/>
    </location>
</feature>
<evidence type="ECO:0000256" key="5">
    <source>
        <dbReference type="ARBA" id="ARBA00022989"/>
    </source>
</evidence>
<keyword evidence="4 7" id="KW-0812">Transmembrane</keyword>
<name>A0A849AC10_9ACTN</name>